<dbReference type="InterPro" id="IPR001640">
    <property type="entry name" value="Lgt"/>
</dbReference>
<comment type="function">
    <text evidence="7">Catalyzes the transfer of the diacylglyceryl group from phosphatidylglycerol to the sulfhydryl group of the N-terminal cysteine of a prolipoprotein, the first step in the formation of mature lipoproteins.</text>
</comment>
<comment type="subcellular location">
    <subcellularLocation>
        <location evidence="7">Cell membrane</location>
        <topology evidence="7">Multi-pass membrane protein</topology>
    </subcellularLocation>
</comment>
<keyword evidence="4 7" id="KW-0812">Transmembrane</keyword>
<evidence type="ECO:0000256" key="1">
    <source>
        <dbReference type="ARBA" id="ARBA00007150"/>
    </source>
</evidence>
<evidence type="ECO:0000313" key="9">
    <source>
        <dbReference type="Proteomes" id="UP000318478"/>
    </source>
</evidence>
<dbReference type="EMBL" id="SJPO01000001">
    <property type="protein sequence ID" value="TWT85398.1"/>
    <property type="molecule type" value="Genomic_DNA"/>
</dbReference>
<dbReference type="PANTHER" id="PTHR30589:SF0">
    <property type="entry name" value="PHOSPHATIDYLGLYCEROL--PROLIPOPROTEIN DIACYLGLYCERYL TRANSFERASE"/>
    <property type="match status" value="1"/>
</dbReference>
<dbReference type="Pfam" id="PF01790">
    <property type="entry name" value="LGT"/>
    <property type="match status" value="1"/>
</dbReference>
<feature type="transmembrane region" description="Helical" evidence="7">
    <location>
        <begin position="106"/>
        <end position="128"/>
    </location>
</feature>
<dbReference type="OrthoDB" id="871140at2"/>
<name>A0A5C5ZE03_9BACT</name>
<dbReference type="GO" id="GO:0005886">
    <property type="term" value="C:plasma membrane"/>
    <property type="evidence" value="ECO:0007669"/>
    <property type="project" value="UniProtKB-SubCell"/>
</dbReference>
<gene>
    <name evidence="8" type="primary">lgt_1</name>
    <name evidence="7" type="synonym">lgt</name>
    <name evidence="8" type="ORF">Pla123a_02050</name>
</gene>
<evidence type="ECO:0000256" key="3">
    <source>
        <dbReference type="ARBA" id="ARBA00022679"/>
    </source>
</evidence>
<keyword evidence="5 7" id="KW-1133">Transmembrane helix</keyword>
<comment type="caution">
    <text evidence="8">The sequence shown here is derived from an EMBL/GenBank/DDBJ whole genome shotgun (WGS) entry which is preliminary data.</text>
</comment>
<dbReference type="UniPathway" id="UPA00664"/>
<dbReference type="RefSeq" id="WP_146583665.1">
    <property type="nucleotide sequence ID" value="NZ_SJPO01000001.1"/>
</dbReference>
<feature type="transmembrane region" description="Helical" evidence="7">
    <location>
        <begin position="148"/>
        <end position="172"/>
    </location>
</feature>
<keyword evidence="8" id="KW-0328">Glycosyltransferase</keyword>
<evidence type="ECO:0000313" key="8">
    <source>
        <dbReference type="EMBL" id="TWT85398.1"/>
    </source>
</evidence>
<dbReference type="HAMAP" id="MF_01147">
    <property type="entry name" value="Lgt"/>
    <property type="match status" value="1"/>
</dbReference>
<evidence type="ECO:0000256" key="4">
    <source>
        <dbReference type="ARBA" id="ARBA00022692"/>
    </source>
</evidence>
<protein>
    <recommendedName>
        <fullName evidence="7">Phosphatidylglycerol--prolipoprotein diacylglyceryl transferase</fullName>
        <ecNumber evidence="7">2.5.1.145</ecNumber>
    </recommendedName>
</protein>
<dbReference type="GO" id="GO:0042158">
    <property type="term" value="P:lipoprotein biosynthetic process"/>
    <property type="evidence" value="ECO:0007669"/>
    <property type="project" value="UniProtKB-UniRule"/>
</dbReference>
<dbReference type="GO" id="GO:0008961">
    <property type="term" value="F:phosphatidylglycerol-prolipoprotein diacylglyceryl transferase activity"/>
    <property type="evidence" value="ECO:0007669"/>
    <property type="project" value="UniProtKB-UniRule"/>
</dbReference>
<feature type="binding site" evidence="7">
    <location>
        <position position="198"/>
    </location>
    <ligand>
        <name>a 1,2-diacyl-sn-glycero-3-phospho-(1'-sn-glycerol)</name>
        <dbReference type="ChEBI" id="CHEBI:64716"/>
    </ligand>
</feature>
<organism evidence="8 9">
    <name type="scientific">Posidoniimonas polymericola</name>
    <dbReference type="NCBI Taxonomy" id="2528002"/>
    <lineage>
        <taxon>Bacteria</taxon>
        <taxon>Pseudomonadati</taxon>
        <taxon>Planctomycetota</taxon>
        <taxon>Planctomycetia</taxon>
        <taxon>Pirellulales</taxon>
        <taxon>Lacipirellulaceae</taxon>
        <taxon>Posidoniimonas</taxon>
    </lineage>
</organism>
<keyword evidence="3 7" id="KW-0808">Transferase</keyword>
<keyword evidence="6 7" id="KW-0472">Membrane</keyword>
<feature type="transmembrane region" description="Helical" evidence="7">
    <location>
        <begin position="382"/>
        <end position="399"/>
    </location>
</feature>
<feature type="transmembrane region" description="Helical" evidence="7">
    <location>
        <begin position="75"/>
        <end position="94"/>
    </location>
</feature>
<evidence type="ECO:0000256" key="6">
    <source>
        <dbReference type="ARBA" id="ARBA00023136"/>
    </source>
</evidence>
<accession>A0A5C5ZE03</accession>
<evidence type="ECO:0000256" key="2">
    <source>
        <dbReference type="ARBA" id="ARBA00022475"/>
    </source>
</evidence>
<comment type="similarity">
    <text evidence="1 7">Belongs to the Lgt family.</text>
</comment>
<keyword evidence="2 7" id="KW-1003">Cell membrane</keyword>
<feature type="transmembrane region" description="Helical" evidence="7">
    <location>
        <begin position="12"/>
        <end position="37"/>
    </location>
</feature>
<dbReference type="Proteomes" id="UP000318478">
    <property type="component" value="Unassembled WGS sequence"/>
</dbReference>
<comment type="pathway">
    <text evidence="7">Protein modification; lipoprotein biosynthesis (diacylglyceryl transfer).</text>
</comment>
<keyword evidence="9" id="KW-1185">Reference proteome</keyword>
<feature type="transmembrane region" description="Helical" evidence="7">
    <location>
        <begin position="49"/>
        <end position="69"/>
    </location>
</feature>
<keyword evidence="8" id="KW-0449">Lipoprotein</keyword>
<feature type="transmembrane region" description="Helical" evidence="7">
    <location>
        <begin position="347"/>
        <end position="362"/>
    </location>
</feature>
<proteinExistence type="inferred from homology"/>
<evidence type="ECO:0000256" key="5">
    <source>
        <dbReference type="ARBA" id="ARBA00022989"/>
    </source>
</evidence>
<comment type="catalytic activity">
    <reaction evidence="7">
        <text>L-cysteinyl-[prolipoprotein] + a 1,2-diacyl-sn-glycero-3-phospho-(1'-sn-glycerol) = an S-1,2-diacyl-sn-glyceryl-L-cysteinyl-[prolipoprotein] + sn-glycerol 1-phosphate + H(+)</text>
        <dbReference type="Rhea" id="RHEA:56712"/>
        <dbReference type="Rhea" id="RHEA-COMP:14679"/>
        <dbReference type="Rhea" id="RHEA-COMP:14680"/>
        <dbReference type="ChEBI" id="CHEBI:15378"/>
        <dbReference type="ChEBI" id="CHEBI:29950"/>
        <dbReference type="ChEBI" id="CHEBI:57685"/>
        <dbReference type="ChEBI" id="CHEBI:64716"/>
        <dbReference type="ChEBI" id="CHEBI:140658"/>
        <dbReference type="EC" id="2.5.1.145"/>
    </reaction>
</comment>
<feature type="transmembrane region" description="Helical" evidence="7">
    <location>
        <begin position="179"/>
        <end position="197"/>
    </location>
</feature>
<feature type="transmembrane region" description="Helical" evidence="7">
    <location>
        <begin position="321"/>
        <end position="340"/>
    </location>
</feature>
<dbReference type="EC" id="2.5.1.145" evidence="7"/>
<reference evidence="8 9" key="1">
    <citation type="submission" date="2019-02" db="EMBL/GenBank/DDBJ databases">
        <title>Deep-cultivation of Planctomycetes and their phenomic and genomic characterization uncovers novel biology.</title>
        <authorList>
            <person name="Wiegand S."/>
            <person name="Jogler M."/>
            <person name="Boedeker C."/>
            <person name="Pinto D."/>
            <person name="Vollmers J."/>
            <person name="Rivas-Marin E."/>
            <person name="Kohn T."/>
            <person name="Peeters S.H."/>
            <person name="Heuer A."/>
            <person name="Rast P."/>
            <person name="Oberbeckmann S."/>
            <person name="Bunk B."/>
            <person name="Jeske O."/>
            <person name="Meyerdierks A."/>
            <person name="Storesund J.E."/>
            <person name="Kallscheuer N."/>
            <person name="Luecker S."/>
            <person name="Lage O.M."/>
            <person name="Pohl T."/>
            <person name="Merkel B.J."/>
            <person name="Hornburger P."/>
            <person name="Mueller R.-W."/>
            <person name="Bruemmer F."/>
            <person name="Labrenz M."/>
            <person name="Spormann A.M."/>
            <person name="Op Den Camp H."/>
            <person name="Overmann J."/>
            <person name="Amann R."/>
            <person name="Jetten M.S.M."/>
            <person name="Mascher T."/>
            <person name="Medema M.H."/>
            <person name="Devos D.P."/>
            <person name="Kaster A.-K."/>
            <person name="Ovreas L."/>
            <person name="Rohde M."/>
            <person name="Galperin M.Y."/>
            <person name="Jogler C."/>
        </authorList>
    </citation>
    <scope>NUCLEOTIDE SEQUENCE [LARGE SCALE GENOMIC DNA]</scope>
    <source>
        <strain evidence="8 9">Pla123a</strain>
    </source>
</reference>
<dbReference type="PANTHER" id="PTHR30589">
    <property type="entry name" value="PROLIPOPROTEIN DIACYLGLYCERYL TRANSFERASE"/>
    <property type="match status" value="1"/>
</dbReference>
<sequence>MQSELFRIPVEIAGVPLFGFGVLLALWVIGLGGWLYWQTRRGMPAAEARGFLPVGLLAAAVIVLLPRLFPEGLPIRGYGLMLLLAAVCGIGMAAHRAHQNGLSPDVIYSLAGWLFVCGILGARVFYVIEYWEDRFATLAFPNNLIQMLMFTEGGLVVYGSLIGASLAFMAFCWRHKLPVLALADILAPSLVVGLAFGRIGCLLNGCCYGGQCDRPWAVTFPVGSPAYQDQLYAGELPRGLRLLVDDTVRPPRLIVDGARIDGRPESDQVASINGRRVATMTQAQRVLSRAYWSGQKVEVTLRDGRQVTVEAKSLPVHPTQVYSAVNAALLAWLTWTYYAFRRRDGEVIGLLLSLYPVSRYLLEDIRTDEAAIFGTGLSISQNVSVGLLIGVAVFWVVLLRRPARLALAPAEPQPA</sequence>
<dbReference type="AlphaFoldDB" id="A0A5C5ZE03"/>
<evidence type="ECO:0000256" key="7">
    <source>
        <dbReference type="HAMAP-Rule" id="MF_01147"/>
    </source>
</evidence>